<keyword evidence="3" id="KW-1185">Reference proteome</keyword>
<accession>A0A1E7F457</accession>
<dbReference type="AlphaFoldDB" id="A0A1E7F457"/>
<feature type="region of interest" description="Disordered" evidence="1">
    <location>
        <begin position="1"/>
        <end position="38"/>
    </location>
</feature>
<feature type="compositionally biased region" description="Low complexity" evidence="1">
    <location>
        <begin position="14"/>
        <end position="29"/>
    </location>
</feature>
<dbReference type="EMBL" id="KV784363">
    <property type="protein sequence ID" value="OEU12978.1"/>
    <property type="molecule type" value="Genomic_DNA"/>
</dbReference>
<protein>
    <submittedName>
        <fullName evidence="2">Uncharacterized protein</fullName>
    </submittedName>
</protein>
<sequence length="515" mass="59564">MPVQSSLQQVMLPSSSSTSQSLSQSQSQSPKKKNKNKINSDTNITITNVQQQQQQQRQQERQLLPLRTIEYRRRKHEWAKRYTSQQGLREAFGSNRNKFWGDLDAKTARRLYKKLLFPTALSELILELGDDVIRPEELSPLAYEARKAAKLYVRERCRVPSRVGAYLFDGIRQFRKHGKFQMDGVTYEQLWIRYYHDHDIDDPDDDGGFGSLLFAIDRFYLKKYNETKEQQGEYNNNSNSNISINDDDNDDNYKITIKDRIVRGGRTQQRWRRRRGRVDRYNDLLLERITNTLERDVRKLLLSYSSPSENEDDIVNHRLRDGEGIGIDNEYDKRNNINYNNSNNNKDNEMLSSRRMTQQEYHSLKLFAKARKYSQQQQKLSIDATKAHSEVIVVADPAVAVADADDAVFDLDVVVDVYNGMIKHDSFERAEKIVLSADNDFNLVTHAIGVPNTSGFLQFAVILASFVITKPSTLRFDIKKNNEPPTFWNVGIPGKTHMRMVGAQTCLLTALMNDS</sequence>
<dbReference type="Proteomes" id="UP000095751">
    <property type="component" value="Unassembled WGS sequence"/>
</dbReference>
<evidence type="ECO:0000313" key="3">
    <source>
        <dbReference type="Proteomes" id="UP000095751"/>
    </source>
</evidence>
<dbReference type="PANTHER" id="PTHR20916:SF26">
    <property type="entry name" value="CYSTEINE-RICH PROTEIN 2-BINDING PROTEIN"/>
    <property type="match status" value="1"/>
</dbReference>
<feature type="compositionally biased region" description="Polar residues" evidence="1">
    <location>
        <begin position="1"/>
        <end position="13"/>
    </location>
</feature>
<dbReference type="OrthoDB" id="205763at2759"/>
<dbReference type="GO" id="GO:0004402">
    <property type="term" value="F:histone acetyltransferase activity"/>
    <property type="evidence" value="ECO:0007669"/>
    <property type="project" value="TreeGrafter"/>
</dbReference>
<gene>
    <name evidence="2" type="ORF">FRACYDRAFT_243314</name>
</gene>
<reference evidence="2 3" key="1">
    <citation type="submission" date="2016-09" db="EMBL/GenBank/DDBJ databases">
        <title>Extensive genetic diversity and differential bi-allelic expression allows diatom success in the polar Southern Ocean.</title>
        <authorList>
            <consortium name="DOE Joint Genome Institute"/>
            <person name="Mock T."/>
            <person name="Otillar R.P."/>
            <person name="Strauss J."/>
            <person name="Dupont C."/>
            <person name="Frickenhaus S."/>
            <person name="Maumus F."/>
            <person name="Mcmullan M."/>
            <person name="Sanges R."/>
            <person name="Schmutz J."/>
            <person name="Toseland A."/>
            <person name="Valas R."/>
            <person name="Veluchamy A."/>
            <person name="Ward B.J."/>
            <person name="Allen A."/>
            <person name="Barry K."/>
            <person name="Falciatore A."/>
            <person name="Ferrante M."/>
            <person name="Fortunato A.E."/>
            <person name="Gloeckner G."/>
            <person name="Gruber A."/>
            <person name="Hipkin R."/>
            <person name="Janech M."/>
            <person name="Kroth P."/>
            <person name="Leese F."/>
            <person name="Lindquist E."/>
            <person name="Lyon B.R."/>
            <person name="Martin J."/>
            <person name="Mayer C."/>
            <person name="Parker M."/>
            <person name="Quesneville H."/>
            <person name="Raymond J."/>
            <person name="Uhlig C."/>
            <person name="Valentin K.U."/>
            <person name="Worden A.Z."/>
            <person name="Armbrust E.V."/>
            <person name="Bowler C."/>
            <person name="Green B."/>
            <person name="Moulton V."/>
            <person name="Van Oosterhout C."/>
            <person name="Grigoriev I."/>
        </authorList>
    </citation>
    <scope>NUCLEOTIDE SEQUENCE [LARGE SCALE GENOMIC DNA]</scope>
    <source>
        <strain evidence="2 3">CCMP1102</strain>
    </source>
</reference>
<dbReference type="InParanoid" id="A0A1E7F457"/>
<evidence type="ECO:0000256" key="1">
    <source>
        <dbReference type="SAM" id="MobiDB-lite"/>
    </source>
</evidence>
<proteinExistence type="predicted"/>
<dbReference type="PANTHER" id="PTHR20916">
    <property type="entry name" value="CYSTEINE AND GLYCINE-RICH PROTEIN 2 BINDING PROTEIN"/>
    <property type="match status" value="1"/>
</dbReference>
<name>A0A1E7F457_9STRA</name>
<organism evidence="2 3">
    <name type="scientific">Fragilariopsis cylindrus CCMP1102</name>
    <dbReference type="NCBI Taxonomy" id="635003"/>
    <lineage>
        <taxon>Eukaryota</taxon>
        <taxon>Sar</taxon>
        <taxon>Stramenopiles</taxon>
        <taxon>Ochrophyta</taxon>
        <taxon>Bacillariophyta</taxon>
        <taxon>Bacillariophyceae</taxon>
        <taxon>Bacillariophycidae</taxon>
        <taxon>Bacillariales</taxon>
        <taxon>Bacillariaceae</taxon>
        <taxon>Fragilariopsis</taxon>
    </lineage>
</organism>
<dbReference type="KEGG" id="fcy:FRACYDRAFT_243314"/>
<evidence type="ECO:0000313" key="2">
    <source>
        <dbReference type="EMBL" id="OEU12978.1"/>
    </source>
</evidence>